<feature type="domain" description="Glycosyltransferase 61 catalytic" evidence="5">
    <location>
        <begin position="401"/>
        <end position="601"/>
    </location>
</feature>
<reference evidence="6 7" key="1">
    <citation type="submission" date="2018-03" db="EMBL/GenBank/DDBJ databases">
        <authorList>
            <person name="Fogelqvist J."/>
        </authorList>
    </citation>
    <scope>NUCLEOTIDE SEQUENCE [LARGE SCALE GENOMIC DNA]</scope>
</reference>
<keyword evidence="6" id="KW-0496">Mitochondrion</keyword>
<evidence type="ECO:0000256" key="2">
    <source>
        <dbReference type="ARBA" id="ARBA00022679"/>
    </source>
</evidence>
<evidence type="ECO:0000256" key="3">
    <source>
        <dbReference type="ARBA" id="ARBA00023180"/>
    </source>
</evidence>
<geneLocation type="mitochondrion" evidence="6"/>
<feature type="signal peptide" evidence="4">
    <location>
        <begin position="1"/>
        <end position="17"/>
    </location>
</feature>
<dbReference type="AlphaFoldDB" id="A0A3P3YDL7"/>
<dbReference type="PANTHER" id="PTHR20961">
    <property type="entry name" value="GLYCOSYLTRANSFERASE"/>
    <property type="match status" value="1"/>
</dbReference>
<keyword evidence="1" id="KW-0328">Glycosyltransferase</keyword>
<proteinExistence type="predicted"/>
<dbReference type="EMBL" id="OVEO01000009">
    <property type="protein sequence ID" value="SPQ98258.1"/>
    <property type="molecule type" value="Genomic_DNA"/>
</dbReference>
<dbReference type="InterPro" id="IPR007657">
    <property type="entry name" value="Glycosyltransferase_61"/>
</dbReference>
<evidence type="ECO:0000313" key="6">
    <source>
        <dbReference type="EMBL" id="SPQ98258.1"/>
    </source>
</evidence>
<evidence type="ECO:0000259" key="5">
    <source>
        <dbReference type="Pfam" id="PF04577"/>
    </source>
</evidence>
<dbReference type="Pfam" id="PF04577">
    <property type="entry name" value="Glyco_transf_61"/>
    <property type="match status" value="1"/>
</dbReference>
<dbReference type="Proteomes" id="UP000290189">
    <property type="component" value="Unassembled WGS sequence"/>
</dbReference>
<accession>A0A3P3YDL7</accession>
<feature type="chain" id="PRO_5018333016" description="Glycosyltransferase 61 catalytic domain-containing protein" evidence="4">
    <location>
        <begin position="18"/>
        <end position="680"/>
    </location>
</feature>
<organism evidence="6 7">
    <name type="scientific">Plasmodiophora brassicae</name>
    <name type="common">Clubroot disease agent</name>
    <dbReference type="NCBI Taxonomy" id="37360"/>
    <lineage>
        <taxon>Eukaryota</taxon>
        <taxon>Sar</taxon>
        <taxon>Rhizaria</taxon>
        <taxon>Endomyxa</taxon>
        <taxon>Phytomyxea</taxon>
        <taxon>Plasmodiophorida</taxon>
        <taxon>Plasmodiophoridae</taxon>
        <taxon>Plasmodiophora</taxon>
    </lineage>
</organism>
<dbReference type="SUPFAM" id="SSF48452">
    <property type="entry name" value="TPR-like"/>
    <property type="match status" value="1"/>
</dbReference>
<dbReference type="GO" id="GO:0016757">
    <property type="term" value="F:glycosyltransferase activity"/>
    <property type="evidence" value="ECO:0007669"/>
    <property type="project" value="UniProtKB-KW"/>
</dbReference>
<evidence type="ECO:0000256" key="4">
    <source>
        <dbReference type="SAM" id="SignalP"/>
    </source>
</evidence>
<keyword evidence="3" id="KW-0325">Glycoprotein</keyword>
<evidence type="ECO:0000313" key="7">
    <source>
        <dbReference type="Proteomes" id="UP000290189"/>
    </source>
</evidence>
<keyword evidence="2" id="KW-0808">Transferase</keyword>
<name>A0A3P3YDL7_PLABS</name>
<gene>
    <name evidence="6" type="ORF">PLBR_LOCUS5473</name>
</gene>
<sequence>MLRVIVAVVVVVCRAAASQGDVAAGRCLASAMHRWQAGDRVAALRAFDDVVATYPMFIDGYLNAAAAWDAVGDRSQARSILLQGARLKGPVHSLSRTSVASLNKLLCESFINDAVDRRQADPLSGDRIAIRVRRAQSGDLSPVDDPDEDAAVMVECCKAAVLLDGGTHGSFANLGKMWYLLDNETLAIDAYEHAKGAASIEADIERYASILDQLFDTEWLLSSARGLESDAFLRIQTRRVSNRPSSALDHQKLGAILTHFFPFDERASYHLRKAQELRVHEIHNGEESSPRIATSWEEFADDVTVLGSDGQRLISCDRLPNPIPAEAGIPSCYPLHEHLRIVMTDVTMEGASGVLFTRDKVYFSNYRALATDYTGGLRAQQSIAHVSGTAVLIHPADKHNWYHWLIEGVTALVMSLHFLSPVDSNVTFVIPSTKLSRRDLPLFELGDSVLWYDTKLDASSNPQLYTFERLLHYTWRDSPSATLNDNLRSRHASSLAIRLARSYVLDKLSAQRQRFNGRKRYKVIYVSRRDMGDVRSVYNEGRLLAALHALLGPDCMHEFVPDDDMALLEQAHVFSSAVIVIGPHGAGLSNILFAAEGASLVYFPLRPMLDFTFANLAAAIGVRLYPVTDLVATPNGPYTADSSSIDAVVQMVSTIAANQGGIPSLCPSPHSERTISKREL</sequence>
<dbReference type="InterPro" id="IPR049625">
    <property type="entry name" value="Glyco_transf_61_cat"/>
</dbReference>
<protein>
    <recommendedName>
        <fullName evidence="5">Glycosyltransferase 61 catalytic domain-containing protein</fullName>
    </recommendedName>
</protein>
<evidence type="ECO:0000256" key="1">
    <source>
        <dbReference type="ARBA" id="ARBA00022676"/>
    </source>
</evidence>
<dbReference type="InterPro" id="IPR011990">
    <property type="entry name" value="TPR-like_helical_dom_sf"/>
</dbReference>
<keyword evidence="4" id="KW-0732">Signal</keyword>